<dbReference type="InterPro" id="IPR043917">
    <property type="entry name" value="DUF5753"/>
</dbReference>
<dbReference type="InterPro" id="IPR010982">
    <property type="entry name" value="Lambda_DNA-bd_dom_sf"/>
</dbReference>
<proteinExistence type="predicted"/>
<name>A0A1H2H1W9_9ACTN</name>
<dbReference type="Pfam" id="PF13560">
    <property type="entry name" value="HTH_31"/>
    <property type="match status" value="1"/>
</dbReference>
<gene>
    <name evidence="2" type="ORF">SAMN04488563_0794</name>
</gene>
<dbReference type="CDD" id="cd00093">
    <property type="entry name" value="HTH_XRE"/>
    <property type="match status" value="1"/>
</dbReference>
<dbReference type="RefSeq" id="WP_046766382.1">
    <property type="nucleotide sequence ID" value="NZ_KQ061219.1"/>
</dbReference>
<reference evidence="3" key="1">
    <citation type="submission" date="2016-10" db="EMBL/GenBank/DDBJ databases">
        <authorList>
            <person name="Varghese N."/>
            <person name="Submissions S."/>
        </authorList>
    </citation>
    <scope>NUCLEOTIDE SEQUENCE [LARGE SCALE GENOMIC DNA]</scope>
    <source>
        <strain evidence="3">DSM 45079</strain>
    </source>
</reference>
<dbReference type="AlphaFoldDB" id="A0A1H2H1W9"/>
<keyword evidence="3" id="KW-1185">Reference proteome</keyword>
<evidence type="ECO:0000259" key="1">
    <source>
        <dbReference type="SMART" id="SM00530"/>
    </source>
</evidence>
<organism evidence="2 3">
    <name type="scientific">Jiangella alkaliphila</name>
    <dbReference type="NCBI Taxonomy" id="419479"/>
    <lineage>
        <taxon>Bacteria</taxon>
        <taxon>Bacillati</taxon>
        <taxon>Actinomycetota</taxon>
        <taxon>Actinomycetes</taxon>
        <taxon>Jiangellales</taxon>
        <taxon>Jiangellaceae</taxon>
        <taxon>Jiangella</taxon>
    </lineage>
</organism>
<dbReference type="GO" id="GO:0003677">
    <property type="term" value="F:DNA binding"/>
    <property type="evidence" value="ECO:0007669"/>
    <property type="project" value="InterPro"/>
</dbReference>
<evidence type="ECO:0000313" key="3">
    <source>
        <dbReference type="Proteomes" id="UP000182977"/>
    </source>
</evidence>
<dbReference type="Gene3D" id="1.10.260.40">
    <property type="entry name" value="lambda repressor-like DNA-binding domains"/>
    <property type="match status" value="1"/>
</dbReference>
<dbReference type="SUPFAM" id="SSF47413">
    <property type="entry name" value="lambda repressor-like DNA-binding domains"/>
    <property type="match status" value="1"/>
</dbReference>
<protein>
    <submittedName>
        <fullName evidence="2">Helix-turn-helix domain-containing protein</fullName>
    </submittedName>
</protein>
<dbReference type="Proteomes" id="UP000182977">
    <property type="component" value="Chromosome I"/>
</dbReference>
<dbReference type="EMBL" id="LT629791">
    <property type="protein sequence ID" value="SDU25775.1"/>
    <property type="molecule type" value="Genomic_DNA"/>
</dbReference>
<dbReference type="SMART" id="SM00530">
    <property type="entry name" value="HTH_XRE"/>
    <property type="match status" value="1"/>
</dbReference>
<dbReference type="InterPro" id="IPR001387">
    <property type="entry name" value="Cro/C1-type_HTH"/>
</dbReference>
<evidence type="ECO:0000313" key="2">
    <source>
        <dbReference type="EMBL" id="SDU25775.1"/>
    </source>
</evidence>
<dbReference type="STRING" id="419479.SAMN04488563_0794"/>
<dbReference type="OrthoDB" id="4966777at2"/>
<sequence>MSSFQREREALGHRLRDLRIAAQLTGRALAQRAGGWPSSKVSKIEFGKQTPSVRDLELWASHCDAAEHLPELLGALLSLETHYQEHRRQFHAGMARHQRDFATMEAETRFIQNFESSCVSGLLQTPDYARCRLAEAVTYNGSPDDLDDAVAARMERQHVLYAPGKRFHIVMTEAALRYRLCPPAVMEGQLDRLVSASTMRRVRLGIIPFEATCPVMPVHGFWLFDEQLVRAETFTAELHITESSELQAYARIFNDLAGAAVYDAEVRELITGLMAQLPRAVP</sequence>
<dbReference type="Pfam" id="PF19054">
    <property type="entry name" value="DUF5753"/>
    <property type="match status" value="1"/>
</dbReference>
<accession>A0A1H2H1W9</accession>
<feature type="domain" description="HTH cro/C1-type" evidence="1">
    <location>
        <begin position="14"/>
        <end position="70"/>
    </location>
</feature>